<evidence type="ECO:0000256" key="9">
    <source>
        <dbReference type="ARBA" id="ARBA00022833"/>
    </source>
</evidence>
<dbReference type="AlphaFoldDB" id="A0A3S3SUM2"/>
<evidence type="ECO:0000256" key="3">
    <source>
        <dbReference type="ARBA" id="ARBA00004496"/>
    </source>
</evidence>
<dbReference type="GO" id="GO:0005737">
    <property type="term" value="C:cytoplasm"/>
    <property type="evidence" value="ECO:0007669"/>
    <property type="project" value="UniProtKB-SubCell"/>
</dbReference>
<evidence type="ECO:0000256" key="8">
    <source>
        <dbReference type="ARBA" id="ARBA00022801"/>
    </source>
</evidence>
<comment type="similarity">
    <text evidence="4">Belongs to the N-acetylmuramoyl-L-alanine amidase 2 family.</text>
</comment>
<dbReference type="Gene3D" id="3.40.80.10">
    <property type="entry name" value="Peptidoglycan recognition protein-like"/>
    <property type="match status" value="1"/>
</dbReference>
<evidence type="ECO:0000256" key="2">
    <source>
        <dbReference type="ARBA" id="ARBA00001947"/>
    </source>
</evidence>
<evidence type="ECO:0000256" key="11">
    <source>
        <dbReference type="ARBA" id="ARBA00039257"/>
    </source>
</evidence>
<dbReference type="EC" id="3.5.1.28" evidence="5"/>
<dbReference type="GO" id="GO:0046872">
    <property type="term" value="F:metal ion binding"/>
    <property type="evidence" value="ECO:0007669"/>
    <property type="project" value="UniProtKB-KW"/>
</dbReference>
<evidence type="ECO:0000259" key="13">
    <source>
        <dbReference type="SMART" id="SM00644"/>
    </source>
</evidence>
<keyword evidence="9" id="KW-0862">Zinc</keyword>
<sequence>MSPNIKIRHLPTDQFEDRPKGIEIDTLIIHSMHNPEAKNRFSALSCKECLDKHGVSSHYLIDLSGTAWQLIPENKKAWHAGISTMPEDGREGVNAFSIGIELIGSEDTDFTEAQYQALALLTKDILSRHSIQYIYGHYDIAPGRKTDPWGLDWLRYREDVLRSCAYADLRFSPTAATASTEDKKNSCGQPPCPLCSQAPA</sequence>
<comment type="cofactor">
    <cofactor evidence="2">
        <name>Zn(2+)</name>
        <dbReference type="ChEBI" id="CHEBI:29105"/>
    </cofactor>
</comment>
<dbReference type="InterPro" id="IPR051206">
    <property type="entry name" value="NAMLAA_amidase_2"/>
</dbReference>
<dbReference type="GO" id="GO:0009254">
    <property type="term" value="P:peptidoglycan turnover"/>
    <property type="evidence" value="ECO:0007669"/>
    <property type="project" value="TreeGrafter"/>
</dbReference>
<keyword evidence="10" id="KW-0961">Cell wall biogenesis/degradation</keyword>
<dbReference type="InterPro" id="IPR036505">
    <property type="entry name" value="Amidase/PGRP_sf"/>
</dbReference>
<dbReference type="CDD" id="cd06583">
    <property type="entry name" value="PGRP"/>
    <property type="match status" value="1"/>
</dbReference>
<name>A0A3S3SUM2_9BACT</name>
<keyword evidence="7" id="KW-0479">Metal-binding</keyword>
<dbReference type="PANTHER" id="PTHR30417:SF4">
    <property type="entry name" value="1,6-ANHYDRO-N-ACETYLMURAMYL-L-ALANINE AMIDASE AMPD"/>
    <property type="match status" value="1"/>
</dbReference>
<dbReference type="SUPFAM" id="SSF55846">
    <property type="entry name" value="N-acetylmuramoyl-L-alanine amidase-like"/>
    <property type="match status" value="1"/>
</dbReference>
<evidence type="ECO:0000256" key="12">
    <source>
        <dbReference type="ARBA" id="ARBA00042615"/>
    </source>
</evidence>
<feature type="domain" description="N-acetylmuramoyl-L-alanine amidase" evidence="13">
    <location>
        <begin position="12"/>
        <end position="149"/>
    </location>
</feature>
<dbReference type="SMART" id="SM00644">
    <property type="entry name" value="Ami_2"/>
    <property type="match status" value="1"/>
</dbReference>
<protein>
    <recommendedName>
        <fullName evidence="11">1,6-anhydro-N-acetylmuramyl-L-alanine amidase AmpD</fullName>
        <ecNumber evidence="5">3.5.1.28</ecNumber>
    </recommendedName>
    <alternativeName>
        <fullName evidence="12">N-acetylmuramoyl-L-alanine amidase</fullName>
    </alternativeName>
</protein>
<proteinExistence type="inferred from homology"/>
<dbReference type="Proteomes" id="UP000287615">
    <property type="component" value="Unassembled WGS sequence"/>
</dbReference>
<evidence type="ECO:0000313" key="14">
    <source>
        <dbReference type="EMBL" id="RWX50793.1"/>
    </source>
</evidence>
<dbReference type="GO" id="GO:0071555">
    <property type="term" value="P:cell wall organization"/>
    <property type="evidence" value="ECO:0007669"/>
    <property type="project" value="UniProtKB-KW"/>
</dbReference>
<dbReference type="EMBL" id="MTKR01000020">
    <property type="protein sequence ID" value="RWX50793.1"/>
    <property type="molecule type" value="Genomic_DNA"/>
</dbReference>
<dbReference type="PANTHER" id="PTHR30417">
    <property type="entry name" value="N-ACETYLMURAMOYL-L-ALANINE AMIDASE AMID"/>
    <property type="match status" value="1"/>
</dbReference>
<evidence type="ECO:0000256" key="6">
    <source>
        <dbReference type="ARBA" id="ARBA00022490"/>
    </source>
</evidence>
<keyword evidence="8" id="KW-0378">Hydrolase</keyword>
<organism evidence="14 15">
    <name type="scientific">Candidatus Electrothrix marina</name>
    <dbReference type="NCBI Taxonomy" id="1859130"/>
    <lineage>
        <taxon>Bacteria</taxon>
        <taxon>Pseudomonadati</taxon>
        <taxon>Thermodesulfobacteriota</taxon>
        <taxon>Desulfobulbia</taxon>
        <taxon>Desulfobulbales</taxon>
        <taxon>Desulfobulbaceae</taxon>
        <taxon>Candidatus Electrothrix</taxon>
    </lineage>
</organism>
<dbReference type="Pfam" id="PF01510">
    <property type="entry name" value="Amidase_2"/>
    <property type="match status" value="1"/>
</dbReference>
<comment type="caution">
    <text evidence="14">The sequence shown here is derived from an EMBL/GenBank/DDBJ whole genome shotgun (WGS) entry which is preliminary data.</text>
</comment>
<comment type="subcellular location">
    <subcellularLocation>
        <location evidence="3">Cytoplasm</location>
    </subcellularLocation>
</comment>
<dbReference type="GO" id="GO:0009253">
    <property type="term" value="P:peptidoglycan catabolic process"/>
    <property type="evidence" value="ECO:0007669"/>
    <property type="project" value="InterPro"/>
</dbReference>
<comment type="catalytic activity">
    <reaction evidence="1">
        <text>Hydrolyzes the link between N-acetylmuramoyl residues and L-amino acid residues in certain cell-wall glycopeptides.</text>
        <dbReference type="EC" id="3.5.1.28"/>
    </reaction>
</comment>
<evidence type="ECO:0000313" key="15">
    <source>
        <dbReference type="Proteomes" id="UP000287615"/>
    </source>
</evidence>
<accession>A0A3S3SUM2</accession>
<dbReference type="InterPro" id="IPR002502">
    <property type="entry name" value="Amidase_domain"/>
</dbReference>
<evidence type="ECO:0000256" key="7">
    <source>
        <dbReference type="ARBA" id="ARBA00022723"/>
    </source>
</evidence>
<reference evidence="14 15" key="1">
    <citation type="submission" date="2017-01" db="EMBL/GenBank/DDBJ databases">
        <title>The cable genome- insights into the physiology and evolution of filamentous bacteria capable of sulfide oxidation via long distance electron transfer.</title>
        <authorList>
            <person name="Schreiber L."/>
            <person name="Bjerg J.T."/>
            <person name="Boggild A."/>
            <person name="Van De Vossenberg J."/>
            <person name="Meysman F."/>
            <person name="Nielsen L.P."/>
            <person name="Schramm A."/>
            <person name="Kjeldsen K.U."/>
        </authorList>
    </citation>
    <scope>NUCLEOTIDE SEQUENCE [LARGE SCALE GENOMIC DNA]</scope>
    <source>
        <strain evidence="14">A3</strain>
    </source>
</reference>
<evidence type="ECO:0000256" key="10">
    <source>
        <dbReference type="ARBA" id="ARBA00023316"/>
    </source>
</evidence>
<dbReference type="GO" id="GO:0008745">
    <property type="term" value="F:N-acetylmuramoyl-L-alanine amidase activity"/>
    <property type="evidence" value="ECO:0007669"/>
    <property type="project" value="UniProtKB-EC"/>
</dbReference>
<gene>
    <name evidence="14" type="ORF">VU00_10202</name>
</gene>
<keyword evidence="6" id="KW-0963">Cytoplasm</keyword>
<evidence type="ECO:0000256" key="1">
    <source>
        <dbReference type="ARBA" id="ARBA00001561"/>
    </source>
</evidence>
<evidence type="ECO:0000256" key="5">
    <source>
        <dbReference type="ARBA" id="ARBA00011901"/>
    </source>
</evidence>
<evidence type="ECO:0000256" key="4">
    <source>
        <dbReference type="ARBA" id="ARBA00007553"/>
    </source>
</evidence>